<keyword evidence="2" id="KW-1185">Reference proteome</keyword>
<accession>A0A4R6P3J0</accession>
<organism evidence="1 2">
    <name type="scientific">Idiomarina aquatica</name>
    <dbReference type="NCBI Taxonomy" id="1327752"/>
    <lineage>
        <taxon>Bacteria</taxon>
        <taxon>Pseudomonadati</taxon>
        <taxon>Pseudomonadota</taxon>
        <taxon>Gammaproteobacteria</taxon>
        <taxon>Alteromonadales</taxon>
        <taxon>Idiomarinaceae</taxon>
        <taxon>Idiomarina</taxon>
    </lineage>
</organism>
<name>A0A4R6P3J0_9GAMM</name>
<dbReference type="RefSeq" id="WP_133540045.1">
    <property type="nucleotide sequence ID" value="NZ_SNXI01000011.1"/>
</dbReference>
<dbReference type="Proteomes" id="UP000295531">
    <property type="component" value="Unassembled WGS sequence"/>
</dbReference>
<sequence>MSVTSTLVSVFVGAALSHGVAYFQNRRSVKVKKTAIFQEIDDLTGWADRHLRTLKFNLQLIELEQPFNSLPIDIKPFLFEQHFHEVCIHLTKRQRIAIVDFYSVWEHFNQSVSSYMSLYDNPDIREKVDLYEKLRALYHVAWELKAKGPWIQHIEKTNVEAMKGAQLKIDQAAEAELQQALKEAHDLGPQKLREKYYSG</sequence>
<dbReference type="EMBL" id="SNXI01000011">
    <property type="protein sequence ID" value="TDP32131.1"/>
    <property type="molecule type" value="Genomic_DNA"/>
</dbReference>
<dbReference type="AlphaFoldDB" id="A0A4R6P3J0"/>
<protein>
    <submittedName>
        <fullName evidence="1">Uncharacterized protein</fullName>
    </submittedName>
</protein>
<comment type="caution">
    <text evidence="1">The sequence shown here is derived from an EMBL/GenBank/DDBJ whole genome shotgun (WGS) entry which is preliminary data.</text>
</comment>
<dbReference type="OrthoDB" id="9995979at2"/>
<evidence type="ECO:0000313" key="1">
    <source>
        <dbReference type="EMBL" id="TDP32131.1"/>
    </source>
</evidence>
<gene>
    <name evidence="1" type="ORF">DEU29_11171</name>
</gene>
<reference evidence="1 2" key="1">
    <citation type="submission" date="2019-03" db="EMBL/GenBank/DDBJ databases">
        <title>Freshwater and sediment microbial communities from various areas in North America, analyzing microbe dynamics in response to fracking.</title>
        <authorList>
            <person name="Lamendella R."/>
        </authorList>
    </citation>
    <scope>NUCLEOTIDE SEQUENCE [LARGE SCALE GENOMIC DNA]</scope>
    <source>
        <strain evidence="1 2">18_TX</strain>
    </source>
</reference>
<evidence type="ECO:0000313" key="2">
    <source>
        <dbReference type="Proteomes" id="UP000295531"/>
    </source>
</evidence>
<proteinExistence type="predicted"/>